<accession>A0A1H6KTZ3</accession>
<proteinExistence type="predicted"/>
<dbReference type="AlphaFoldDB" id="A0A1H6KTZ3"/>
<dbReference type="STRING" id="370526.SAMN04489835_3918"/>
<dbReference type="Proteomes" id="UP000182915">
    <property type="component" value="Chromosome I"/>
</dbReference>
<dbReference type="Pfam" id="PF01402">
    <property type="entry name" value="RHH_1"/>
    <property type="match status" value="1"/>
</dbReference>
<gene>
    <name evidence="3" type="ORF">SAMN04489835_3918</name>
</gene>
<keyword evidence="4" id="KW-1185">Reference proteome</keyword>
<dbReference type="InterPro" id="IPR010985">
    <property type="entry name" value="Ribbon_hlx_hlx"/>
</dbReference>
<dbReference type="InterPro" id="IPR013321">
    <property type="entry name" value="Arc_rbn_hlx_hlx"/>
</dbReference>
<dbReference type="Gene3D" id="1.10.1220.10">
    <property type="entry name" value="Met repressor-like"/>
    <property type="match status" value="1"/>
</dbReference>
<dbReference type="CDD" id="cd21631">
    <property type="entry name" value="RHH_CopG_NikR-like"/>
    <property type="match status" value="1"/>
</dbReference>
<evidence type="ECO:0000256" key="1">
    <source>
        <dbReference type="SAM" id="MobiDB-lite"/>
    </source>
</evidence>
<dbReference type="GO" id="GO:0006355">
    <property type="term" value="P:regulation of DNA-templated transcription"/>
    <property type="evidence" value="ECO:0007669"/>
    <property type="project" value="InterPro"/>
</dbReference>
<evidence type="ECO:0000313" key="3">
    <source>
        <dbReference type="EMBL" id="SEH77049.1"/>
    </source>
</evidence>
<evidence type="ECO:0000259" key="2">
    <source>
        <dbReference type="Pfam" id="PF01402"/>
    </source>
</evidence>
<dbReference type="EMBL" id="LT629971">
    <property type="protein sequence ID" value="SEH77049.1"/>
    <property type="molecule type" value="Genomic_DNA"/>
</dbReference>
<feature type="region of interest" description="Disordered" evidence="1">
    <location>
        <begin position="67"/>
        <end position="89"/>
    </location>
</feature>
<evidence type="ECO:0000313" key="4">
    <source>
        <dbReference type="Proteomes" id="UP000182915"/>
    </source>
</evidence>
<feature type="domain" description="Ribbon-helix-helix protein CopG" evidence="2">
    <location>
        <begin position="6"/>
        <end position="44"/>
    </location>
</feature>
<name>A0A1H6KTZ3_MYCRU</name>
<sequence>MIRCMKRTNIYLDEEQTASLDKLAAQQGVSRAELIRQLLDKALNNADDSLEGDLTAIYRSFGALRDVESPDRRPGSREEHLDQMWRRIS</sequence>
<reference evidence="4" key="1">
    <citation type="submission" date="2016-10" db="EMBL/GenBank/DDBJ databases">
        <authorList>
            <person name="Varghese N."/>
            <person name="Submissions S."/>
        </authorList>
    </citation>
    <scope>NUCLEOTIDE SEQUENCE [LARGE SCALE GENOMIC DNA]</scope>
    <source>
        <strain evidence="4">DSM 45405</strain>
    </source>
</reference>
<organism evidence="3 4">
    <name type="scientific">Mycolicibacterium rutilum</name>
    <name type="common">Mycobacterium rutilum</name>
    <dbReference type="NCBI Taxonomy" id="370526"/>
    <lineage>
        <taxon>Bacteria</taxon>
        <taxon>Bacillati</taxon>
        <taxon>Actinomycetota</taxon>
        <taxon>Actinomycetes</taxon>
        <taxon>Mycobacteriales</taxon>
        <taxon>Mycobacteriaceae</taxon>
        <taxon>Mycolicibacterium</taxon>
    </lineage>
</organism>
<protein>
    <submittedName>
        <fullName evidence="3">Ribbon-helix-helix protein, copG family</fullName>
    </submittedName>
</protein>
<dbReference type="InterPro" id="IPR002145">
    <property type="entry name" value="CopG"/>
</dbReference>
<dbReference type="SUPFAM" id="SSF47598">
    <property type="entry name" value="Ribbon-helix-helix"/>
    <property type="match status" value="1"/>
</dbReference>